<gene>
    <name evidence="2" type="ORF">CB0940_02424</name>
    <name evidence="3" type="ORF">RHO25_004176</name>
</gene>
<name>A0A2G5I209_CERBT</name>
<dbReference type="AlphaFoldDB" id="A0A2G5I209"/>
<evidence type="ECO:0000313" key="3">
    <source>
        <dbReference type="EMBL" id="WPA99558.1"/>
    </source>
</evidence>
<keyword evidence="5" id="KW-1185">Reference proteome</keyword>
<dbReference type="Proteomes" id="UP001302367">
    <property type="component" value="Chromosome 3"/>
</dbReference>
<accession>A0A2G5I209</accession>
<dbReference type="Proteomes" id="UP000230605">
    <property type="component" value="Chromosome 3"/>
</dbReference>
<dbReference type="EMBL" id="LKMD01000101">
    <property type="protein sequence ID" value="PIA98834.1"/>
    <property type="molecule type" value="Genomic_DNA"/>
</dbReference>
<protein>
    <recommendedName>
        <fullName evidence="1">Utp8 beta-propeller domain-containing protein</fullName>
    </recommendedName>
</protein>
<proteinExistence type="predicted"/>
<evidence type="ECO:0000313" key="2">
    <source>
        <dbReference type="EMBL" id="PIA98834.1"/>
    </source>
</evidence>
<reference evidence="3 5" key="2">
    <citation type="submission" date="2023-09" db="EMBL/GenBank/DDBJ databases">
        <title>Complete-Gapless Cercospora beticola genome.</title>
        <authorList>
            <person name="Wyatt N.A."/>
            <person name="Spanner R.E."/>
            <person name="Bolton M.D."/>
        </authorList>
    </citation>
    <scope>NUCLEOTIDE SEQUENCE [LARGE SCALE GENOMIC DNA]</scope>
    <source>
        <strain evidence="3">Cb09-40</strain>
    </source>
</reference>
<evidence type="ECO:0000313" key="5">
    <source>
        <dbReference type="Proteomes" id="UP001302367"/>
    </source>
</evidence>
<evidence type="ECO:0000313" key="4">
    <source>
        <dbReference type="Proteomes" id="UP000230605"/>
    </source>
</evidence>
<feature type="domain" description="Utp8 beta-propeller" evidence="1">
    <location>
        <begin position="5"/>
        <end position="364"/>
    </location>
</feature>
<organism evidence="2 4">
    <name type="scientific">Cercospora beticola</name>
    <name type="common">Sugarbeet leaf spot fungus</name>
    <dbReference type="NCBI Taxonomy" id="122368"/>
    <lineage>
        <taxon>Eukaryota</taxon>
        <taxon>Fungi</taxon>
        <taxon>Dikarya</taxon>
        <taxon>Ascomycota</taxon>
        <taxon>Pezizomycotina</taxon>
        <taxon>Dothideomycetes</taxon>
        <taxon>Dothideomycetidae</taxon>
        <taxon>Mycosphaerellales</taxon>
        <taxon>Mycosphaerellaceae</taxon>
        <taxon>Cercospora</taxon>
    </lineage>
</organism>
<dbReference type="InterPro" id="IPR018843">
    <property type="entry name" value="Utp8_b-prop"/>
</dbReference>
<dbReference type="EMBL" id="CP134186">
    <property type="protein sequence ID" value="WPA99558.1"/>
    <property type="molecule type" value="Genomic_DNA"/>
</dbReference>
<sequence length="918" mass="100899">MSGGIEEPYTIAALPKPLDSGNGQIQPATVYSLNGSRKRKRHEIAVGIDGESVNIYNIQTQSTVSSYALPPQSYLAAPPCSIYCKRAKPLQSQRNTYLACQSRPKDSRSKLVAFIEYIGRPQNEDHEPRAPVKRERKLRDGKVVGLDVVPTADSRYESAPILVSYQNGDVDCVSGNLNETRWEHTAQEEVVVEYASVVDLDAARRGLLKSRQDVLALLDPNISEEGTGNAPTLLCQVVRLGQQRQLRVFGLRNVGASGLQMQRSPLELVLTHDLPEKYGDESSSFELHPASGMLYQRHGSRLTIFDLSNTTPKVSFELGKKSGHVQSFARLSAGAVIVSLQNRIAVYDTKFASVLDSLTLPQGKDEQATSSPTLLSHFTDLGVVVAIKSTSLVAFQLGDAMEDVKRQRTQGALLSDVFAKGKFTNDALIVETKEKKRKKWDDWKAKVDTIIQQRDLPALEKRVAKDLHVGKYAKHDDSEPLTNGAANGSEDDEEWDLLPQHFDPQHVDRKKAVYILGKIFAWRSKTSGFILGQRHLQLIFPSKNILRWLALAGLLKAIEVEHALPQVAAEFTARPYVAPGDITTALSEADSSFGLLDSLLSLPAYWDLSEVVQALQVLIASFEDQNESTEEAQQLLTNGDVDMSNGTADDKSEANLEAEEAAALAEVERATKFLEAGLSTRSETFRKCLDRLREFPSKDITKAMRAQMSQDEIIFFIHIMRMELANGGWTRPYDWSNAEEEDANLDQDVSMMDNGVSAPPAATKDLLSPTASTPSNHAIRTIAHLLSCSIDAIGLSGWLVGQSSNVWATEDLIESLVNETSAIVEGIYHAENLVTYLQEIDKTSATALKSAGSEKKNKRKLDEMEWTPELALMPVGGRSEPPVVAGAGSGNGKVAVKAVMAEQKSRGLGEYGFERIRI</sequence>
<evidence type="ECO:0000259" key="1">
    <source>
        <dbReference type="Pfam" id="PF10395"/>
    </source>
</evidence>
<dbReference type="Pfam" id="PF10395">
    <property type="entry name" value="Utp8_b_propeller"/>
    <property type="match status" value="1"/>
</dbReference>
<reference evidence="2 4" key="1">
    <citation type="submission" date="2015-10" db="EMBL/GenBank/DDBJ databases">
        <title>The cercosporin biosynthetic gene cluster was horizontally transferred to several fungal lineages and shown to be expanded in Cercospora beticola based on microsynteny with recipient genomes.</title>
        <authorList>
            <person name="De Jonge R."/>
            <person name="Ebert M.K."/>
            <person name="Suttle J.C."/>
            <person name="Jurick Ii W.M."/>
            <person name="Secor G.A."/>
            <person name="Thomma B.P."/>
            <person name="Van De Peer Y."/>
            <person name="Bolton M.D."/>
        </authorList>
    </citation>
    <scope>NUCLEOTIDE SEQUENCE [LARGE SCALE GENOMIC DNA]</scope>
    <source>
        <strain evidence="2 4">09-40</strain>
    </source>
</reference>
<dbReference type="OrthoDB" id="5330858at2759"/>